<proteinExistence type="predicted"/>
<dbReference type="OrthoDB" id="9795199at2"/>
<keyword evidence="3" id="KW-1185">Reference proteome</keyword>
<sequence length="189" mass="22634">MDFKLLEGERVILIPLEMQHMEQLFQYAKQPEIWEFLPAKINTKANMEEFVCAAIQGRERGEEFPYVVFDKTLDKIVGMTRYLRISKQNKNLNIGWTWYSPEVWRTRVNTECKYLLLQYAFEDWKAVRVEIITTIDNNRSQKAIERIGAKREGILKKKYHGEDYVFHSIIDDDWKNVKNRLESFMEDIS</sequence>
<dbReference type="Pfam" id="PF13302">
    <property type="entry name" value="Acetyltransf_3"/>
    <property type="match status" value="1"/>
</dbReference>
<dbReference type="Gene3D" id="3.40.630.30">
    <property type="match status" value="1"/>
</dbReference>
<dbReference type="SUPFAM" id="SSF55729">
    <property type="entry name" value="Acyl-CoA N-acyltransferases (Nat)"/>
    <property type="match status" value="1"/>
</dbReference>
<keyword evidence="2" id="KW-0808">Transferase</keyword>
<protein>
    <submittedName>
        <fullName evidence="2">RimJ/RimL family protein N-acetyltransferase</fullName>
    </submittedName>
</protein>
<accession>A0A368X9A4</accession>
<dbReference type="PANTHER" id="PTHR43610">
    <property type="entry name" value="BLL6696 PROTEIN"/>
    <property type="match status" value="1"/>
</dbReference>
<dbReference type="EMBL" id="QPJJ01000013">
    <property type="protein sequence ID" value="RCW64532.1"/>
    <property type="molecule type" value="Genomic_DNA"/>
</dbReference>
<name>A0A368X9A4_9BACI</name>
<feature type="domain" description="N-acetyltransferase" evidence="1">
    <location>
        <begin position="11"/>
        <end position="171"/>
    </location>
</feature>
<dbReference type="AlphaFoldDB" id="A0A368X9A4"/>
<gene>
    <name evidence="2" type="ORF">DFR57_11315</name>
</gene>
<dbReference type="InterPro" id="IPR016181">
    <property type="entry name" value="Acyl_CoA_acyltransferase"/>
</dbReference>
<organism evidence="2 3">
    <name type="scientific">Saliterribacillus persicus</name>
    <dbReference type="NCBI Taxonomy" id="930114"/>
    <lineage>
        <taxon>Bacteria</taxon>
        <taxon>Bacillati</taxon>
        <taxon>Bacillota</taxon>
        <taxon>Bacilli</taxon>
        <taxon>Bacillales</taxon>
        <taxon>Bacillaceae</taxon>
        <taxon>Saliterribacillus</taxon>
    </lineage>
</organism>
<evidence type="ECO:0000259" key="1">
    <source>
        <dbReference type="PROSITE" id="PS51186"/>
    </source>
</evidence>
<dbReference type="PROSITE" id="PS51186">
    <property type="entry name" value="GNAT"/>
    <property type="match status" value="1"/>
</dbReference>
<dbReference type="PANTHER" id="PTHR43610:SF1">
    <property type="entry name" value="N-ACETYLTRANSFERASE DOMAIN-CONTAINING PROTEIN"/>
    <property type="match status" value="1"/>
</dbReference>
<dbReference type="GO" id="GO:0016747">
    <property type="term" value="F:acyltransferase activity, transferring groups other than amino-acyl groups"/>
    <property type="evidence" value="ECO:0007669"/>
    <property type="project" value="InterPro"/>
</dbReference>
<comment type="caution">
    <text evidence="2">The sequence shown here is derived from an EMBL/GenBank/DDBJ whole genome shotgun (WGS) entry which is preliminary data.</text>
</comment>
<evidence type="ECO:0000313" key="2">
    <source>
        <dbReference type="EMBL" id="RCW64532.1"/>
    </source>
</evidence>
<reference evidence="2 3" key="1">
    <citation type="submission" date="2018-07" db="EMBL/GenBank/DDBJ databases">
        <title>Genomic Encyclopedia of Type Strains, Phase IV (KMG-IV): sequencing the most valuable type-strain genomes for metagenomic binning, comparative biology and taxonomic classification.</title>
        <authorList>
            <person name="Goeker M."/>
        </authorList>
    </citation>
    <scope>NUCLEOTIDE SEQUENCE [LARGE SCALE GENOMIC DNA]</scope>
    <source>
        <strain evidence="2 3">DSM 27696</strain>
    </source>
</reference>
<evidence type="ECO:0000313" key="3">
    <source>
        <dbReference type="Proteomes" id="UP000252585"/>
    </source>
</evidence>
<dbReference type="RefSeq" id="WP_114353880.1">
    <property type="nucleotide sequence ID" value="NZ_QPJJ01000013.1"/>
</dbReference>
<dbReference type="InterPro" id="IPR000182">
    <property type="entry name" value="GNAT_dom"/>
</dbReference>
<dbReference type="Proteomes" id="UP000252585">
    <property type="component" value="Unassembled WGS sequence"/>
</dbReference>